<dbReference type="EMBL" id="RRCF01000001">
    <property type="protein sequence ID" value="RRJ22731.1"/>
    <property type="molecule type" value="Genomic_DNA"/>
</dbReference>
<gene>
    <name evidence="1" type="ORF">EIK76_01200</name>
</gene>
<protein>
    <recommendedName>
        <fullName evidence="3">Phage tail protein</fullName>
    </recommendedName>
</protein>
<organism evidence="1 2">
    <name type="scientific">Rheinheimera mesophila</name>
    <dbReference type="NCBI Taxonomy" id="1547515"/>
    <lineage>
        <taxon>Bacteria</taxon>
        <taxon>Pseudomonadati</taxon>
        <taxon>Pseudomonadota</taxon>
        <taxon>Gammaproteobacteria</taxon>
        <taxon>Chromatiales</taxon>
        <taxon>Chromatiaceae</taxon>
        <taxon>Rheinheimera</taxon>
    </lineage>
</organism>
<dbReference type="RefSeq" id="WP_046521555.1">
    <property type="nucleotide sequence ID" value="NZ_LAVS01000098.1"/>
</dbReference>
<dbReference type="Gene3D" id="3.30.2220.10">
    <property type="entry name" value="rbstp2171"/>
    <property type="match status" value="1"/>
</dbReference>
<evidence type="ECO:0000313" key="1">
    <source>
        <dbReference type="EMBL" id="RRJ22731.1"/>
    </source>
</evidence>
<dbReference type="Pfam" id="PF10963">
    <property type="entry name" value="Phage_TAC_10"/>
    <property type="match status" value="1"/>
</dbReference>
<sequence>MKQVITLGIGTTDFAFNVTAQDHNDFVDAAARGGSMTAAAKNFVVRVIDPAQKEDFKKLLDSSPGAELQIAGALKEEFSPVLEITVKK</sequence>
<dbReference type="Proteomes" id="UP000276260">
    <property type="component" value="Unassembled WGS sequence"/>
</dbReference>
<accession>A0A3P3QNC6</accession>
<evidence type="ECO:0008006" key="3">
    <source>
        <dbReference type="Google" id="ProtNLM"/>
    </source>
</evidence>
<dbReference type="InterPro" id="IPR024406">
    <property type="entry name" value="TAC-10"/>
</dbReference>
<comment type="caution">
    <text evidence="1">The sequence shown here is derived from an EMBL/GenBank/DDBJ whole genome shotgun (WGS) entry which is preliminary data.</text>
</comment>
<keyword evidence="2" id="KW-1185">Reference proteome</keyword>
<name>A0A3P3QNC6_9GAMM</name>
<proteinExistence type="predicted"/>
<dbReference type="AlphaFoldDB" id="A0A3P3QNC6"/>
<dbReference type="OrthoDB" id="5908298at2"/>
<evidence type="ECO:0000313" key="2">
    <source>
        <dbReference type="Proteomes" id="UP000276260"/>
    </source>
</evidence>
<reference evidence="1 2" key="1">
    <citation type="submission" date="2018-11" db="EMBL/GenBank/DDBJ databases">
        <title>Draft genome analysis of Rheinheimera mesophila isolated from an industrial waste site.</title>
        <authorList>
            <person name="Yu Q."/>
            <person name="Qi Y."/>
            <person name="Zhang H."/>
            <person name="Lu Y."/>
            <person name="Pu J."/>
        </authorList>
    </citation>
    <scope>NUCLEOTIDE SEQUENCE [LARGE SCALE GENOMIC DNA]</scope>
    <source>
        <strain evidence="1 2">IITR13</strain>
    </source>
</reference>